<proteinExistence type="predicted"/>
<reference evidence="1 2" key="1">
    <citation type="submission" date="2024-03" db="EMBL/GenBank/DDBJ databases">
        <authorList>
            <person name="Jo J.-H."/>
        </authorList>
    </citation>
    <scope>NUCLEOTIDE SEQUENCE [LARGE SCALE GENOMIC DNA]</scope>
    <source>
        <strain evidence="1 2">AS3R-12</strain>
    </source>
</reference>
<comment type="caution">
    <text evidence="1">The sequence shown here is derived from an EMBL/GenBank/DDBJ whole genome shotgun (WGS) entry which is preliminary data.</text>
</comment>
<dbReference type="InterPro" id="IPR009225">
    <property type="entry name" value="Phage_head_completion_GpL"/>
</dbReference>
<dbReference type="EMBL" id="JBBHJY010000001">
    <property type="protein sequence ID" value="MEJ6008686.1"/>
    <property type="molecule type" value="Genomic_DNA"/>
</dbReference>
<dbReference type="Pfam" id="PF05926">
    <property type="entry name" value="Phage_GPL"/>
    <property type="match status" value="1"/>
</dbReference>
<dbReference type="Proteomes" id="UP001379235">
    <property type="component" value="Unassembled WGS sequence"/>
</dbReference>
<sequence length="159" mass="16634">MTDLISTPPAPASPDDSTVTTGAWWPDIDVNAVRAQIRLGGTTIPHDRLVAAIAFAVVEVTQELSPWQTVQADAGKASLAAVAPDRVVNGDPELVVLFLRAVTMNAAAELADRHLDLTATATGTDRAEARADMADDFRCSAVRAIRAITGGTGTMVDLV</sequence>
<organism evidence="1 2">
    <name type="scientific">Novosphingobium aquae</name>
    <dbReference type="NCBI Taxonomy" id="3133435"/>
    <lineage>
        <taxon>Bacteria</taxon>
        <taxon>Pseudomonadati</taxon>
        <taxon>Pseudomonadota</taxon>
        <taxon>Alphaproteobacteria</taxon>
        <taxon>Sphingomonadales</taxon>
        <taxon>Sphingomonadaceae</taxon>
        <taxon>Novosphingobium</taxon>
    </lineage>
</organism>
<protein>
    <submittedName>
        <fullName evidence="1">Head completion/stabilization protein</fullName>
    </submittedName>
</protein>
<gene>
    <name evidence="1" type="ORF">WG900_02010</name>
</gene>
<evidence type="ECO:0000313" key="2">
    <source>
        <dbReference type="Proteomes" id="UP001379235"/>
    </source>
</evidence>
<evidence type="ECO:0000313" key="1">
    <source>
        <dbReference type="EMBL" id="MEJ6008686.1"/>
    </source>
</evidence>
<accession>A0ABU8S419</accession>
<name>A0ABU8S419_9SPHN</name>
<dbReference type="RefSeq" id="WP_339964292.1">
    <property type="nucleotide sequence ID" value="NZ_JBBHJY010000001.1"/>
</dbReference>
<keyword evidence="2" id="KW-1185">Reference proteome</keyword>